<feature type="region of interest" description="Disordered" evidence="3">
    <location>
        <begin position="70"/>
        <end position="101"/>
    </location>
</feature>
<dbReference type="OrthoDB" id="63070at2759"/>
<dbReference type="PROSITE" id="PS50082">
    <property type="entry name" value="WD_REPEATS_2"/>
    <property type="match status" value="3"/>
</dbReference>
<reference evidence="4" key="1">
    <citation type="submission" date="2022-03" db="EMBL/GenBank/DDBJ databases">
        <authorList>
            <person name="Martin C."/>
        </authorList>
    </citation>
    <scope>NUCLEOTIDE SEQUENCE</scope>
</reference>
<keyword evidence="1" id="KW-0853">WD repeat</keyword>
<dbReference type="GO" id="GO:0080008">
    <property type="term" value="C:Cul4-RING E3 ubiquitin ligase complex"/>
    <property type="evidence" value="ECO:0007669"/>
    <property type="project" value="TreeGrafter"/>
</dbReference>
<feature type="compositionally biased region" description="Low complexity" evidence="3">
    <location>
        <begin position="1"/>
        <end position="17"/>
    </location>
</feature>
<accession>A0A8J1XTU5</accession>
<dbReference type="InterPro" id="IPR001680">
    <property type="entry name" value="WD40_rpt"/>
</dbReference>
<keyword evidence="2" id="KW-0677">Repeat</keyword>
<dbReference type="EMBL" id="CAIIXF020000003">
    <property type="protein sequence ID" value="CAH1779719.1"/>
    <property type="molecule type" value="Genomic_DNA"/>
</dbReference>
<dbReference type="Proteomes" id="UP000749559">
    <property type="component" value="Unassembled WGS sequence"/>
</dbReference>
<dbReference type="InterPro" id="IPR020472">
    <property type="entry name" value="WD40_PAC1"/>
</dbReference>
<dbReference type="AlphaFoldDB" id="A0A8J1XTU5"/>
<dbReference type="InterPro" id="IPR015943">
    <property type="entry name" value="WD40/YVTN_repeat-like_dom_sf"/>
</dbReference>
<feature type="region of interest" description="Disordered" evidence="3">
    <location>
        <begin position="1"/>
        <end position="44"/>
    </location>
</feature>
<dbReference type="SMART" id="SM00320">
    <property type="entry name" value="WD40"/>
    <property type="match status" value="7"/>
</dbReference>
<evidence type="ECO:0000256" key="3">
    <source>
        <dbReference type="SAM" id="MobiDB-lite"/>
    </source>
</evidence>
<evidence type="ECO:0000313" key="5">
    <source>
        <dbReference type="Proteomes" id="UP000749559"/>
    </source>
</evidence>
<proteinExistence type="predicted"/>
<sequence length="568" mass="64115">MGSRLSISQRRGSGRSRNMSDEGAQTTSEDAPTTSDGEGAEGTDDLATILSYLIRSGQVRLMPSVYGEDDMENEEDEEDDMGDIDNFGHERPKAESNPDTSNIDMHELKQELLMSSGRRQKFPYGQKTTLPQMLQKREVGMRGKQRFSPGDCCIINTGFLPNHHEVVAKFQSKVFCGTYSKDGNVFMSACQDQNIRLYSTLNGEFDEFKTIVARDVGWSVLDTAFSPDGNYMVYSSWSECIHLCNIYGDHTVHEALNMVPTDYDRNFSIFSLEFSHSNHELLGGANDGCIYIYDRESNQRSLRIDAHEDDINAVAYGDDSSHILYSGGDDGLVKVWDRRTLNEESPNPVGTLAGHSDGITFIASKGDARYLASNSKDQSIKLWDIRKFSSQEAIDASRRAVTKQNWDYRWQAVPRKVQAKTGKKLPGDSSIMTYRGHCVLNTLVRCRFSPSFTTGQRYLFTGCATGSVVIYDILTGEIVSKLEDGHQNCVRDVSWHPYEHKIVSTSWDGTVGLWTHSSRTKLDSDDDADEDSDGDDDFLNIGRRRRKSKRLENQRRSSLRRRFHIPFL</sequence>
<dbReference type="Gene3D" id="2.130.10.10">
    <property type="entry name" value="YVTN repeat-like/Quinoprotein amine dehydrogenase"/>
    <property type="match status" value="3"/>
</dbReference>
<dbReference type="PRINTS" id="PR00320">
    <property type="entry name" value="GPROTEINBRPT"/>
</dbReference>
<feature type="compositionally biased region" description="Basic and acidic residues" evidence="3">
    <location>
        <begin position="86"/>
        <end position="96"/>
    </location>
</feature>
<evidence type="ECO:0000256" key="1">
    <source>
        <dbReference type="ARBA" id="ARBA00022574"/>
    </source>
</evidence>
<organism evidence="4 5">
    <name type="scientific">Owenia fusiformis</name>
    <name type="common">Polychaete worm</name>
    <dbReference type="NCBI Taxonomy" id="6347"/>
    <lineage>
        <taxon>Eukaryota</taxon>
        <taxon>Metazoa</taxon>
        <taxon>Spiralia</taxon>
        <taxon>Lophotrochozoa</taxon>
        <taxon>Annelida</taxon>
        <taxon>Polychaeta</taxon>
        <taxon>Sedentaria</taxon>
        <taxon>Canalipalpata</taxon>
        <taxon>Sabellida</taxon>
        <taxon>Oweniida</taxon>
        <taxon>Oweniidae</taxon>
        <taxon>Owenia</taxon>
    </lineage>
</organism>
<dbReference type="PANTHER" id="PTHR19847:SF7">
    <property type="entry name" value="DDB1- AND CUL4-ASSOCIATED FACTOR 11"/>
    <property type="match status" value="1"/>
</dbReference>
<gene>
    <name evidence="4" type="ORF">OFUS_LOCUS6497</name>
</gene>
<name>A0A8J1XTU5_OWEFU</name>
<dbReference type="InterPro" id="IPR051859">
    <property type="entry name" value="DCAF"/>
</dbReference>
<dbReference type="FunFam" id="2.130.10.10:FF:000492">
    <property type="entry name" value="LEC14B homolog isoform X2"/>
    <property type="match status" value="1"/>
</dbReference>
<dbReference type="SUPFAM" id="SSF50978">
    <property type="entry name" value="WD40 repeat-like"/>
    <property type="match status" value="1"/>
</dbReference>
<dbReference type="CDD" id="cd00200">
    <property type="entry name" value="WD40"/>
    <property type="match status" value="1"/>
</dbReference>
<protein>
    <submittedName>
        <fullName evidence="4">Uncharacterized protein</fullName>
    </submittedName>
</protein>
<feature type="compositionally biased region" description="Polar residues" evidence="3">
    <location>
        <begin position="23"/>
        <end position="36"/>
    </location>
</feature>
<keyword evidence="5" id="KW-1185">Reference proteome</keyword>
<dbReference type="InterPro" id="IPR036322">
    <property type="entry name" value="WD40_repeat_dom_sf"/>
</dbReference>
<comment type="caution">
    <text evidence="4">The sequence shown here is derived from an EMBL/GenBank/DDBJ whole genome shotgun (WGS) entry which is preliminary data.</text>
</comment>
<dbReference type="PROSITE" id="PS50294">
    <property type="entry name" value="WD_REPEATS_REGION"/>
    <property type="match status" value="3"/>
</dbReference>
<dbReference type="GO" id="GO:0043161">
    <property type="term" value="P:proteasome-mediated ubiquitin-dependent protein catabolic process"/>
    <property type="evidence" value="ECO:0007669"/>
    <property type="project" value="TreeGrafter"/>
</dbReference>
<dbReference type="Pfam" id="PF00400">
    <property type="entry name" value="WD40"/>
    <property type="match status" value="4"/>
</dbReference>
<evidence type="ECO:0000256" key="2">
    <source>
        <dbReference type="ARBA" id="ARBA00022737"/>
    </source>
</evidence>
<evidence type="ECO:0000313" key="4">
    <source>
        <dbReference type="EMBL" id="CAH1779719.1"/>
    </source>
</evidence>
<feature type="compositionally biased region" description="Acidic residues" evidence="3">
    <location>
        <begin position="70"/>
        <end position="83"/>
    </location>
</feature>
<dbReference type="PANTHER" id="PTHR19847">
    <property type="entry name" value="DDB1- AND CUL4-ASSOCIATED FACTOR 11"/>
    <property type="match status" value="1"/>
</dbReference>